<comment type="caution">
    <text evidence="1">The sequence shown here is derived from an EMBL/GenBank/DDBJ whole genome shotgun (WGS) entry which is preliminary data.</text>
</comment>
<evidence type="ECO:0000313" key="1">
    <source>
        <dbReference type="EMBL" id="GAH61309.1"/>
    </source>
</evidence>
<protein>
    <submittedName>
        <fullName evidence="1">Uncharacterized protein</fullName>
    </submittedName>
</protein>
<reference evidence="1" key="1">
    <citation type="journal article" date="2014" name="Front. Microbiol.">
        <title>High frequency of phylogenetically diverse reductive dehalogenase-homologous genes in deep subseafloor sedimentary metagenomes.</title>
        <authorList>
            <person name="Kawai M."/>
            <person name="Futagami T."/>
            <person name="Toyoda A."/>
            <person name="Takaki Y."/>
            <person name="Nishi S."/>
            <person name="Hori S."/>
            <person name="Arai W."/>
            <person name="Tsubouchi T."/>
            <person name="Morono Y."/>
            <person name="Uchiyama I."/>
            <person name="Ito T."/>
            <person name="Fujiyama A."/>
            <person name="Inagaki F."/>
            <person name="Takami H."/>
        </authorList>
    </citation>
    <scope>NUCLEOTIDE SEQUENCE</scope>
    <source>
        <strain evidence="1">Expedition CK06-06</strain>
    </source>
</reference>
<name>X1I5C7_9ZZZZ</name>
<proteinExistence type="predicted"/>
<dbReference type="AlphaFoldDB" id="X1I5C7"/>
<organism evidence="1">
    <name type="scientific">marine sediment metagenome</name>
    <dbReference type="NCBI Taxonomy" id="412755"/>
    <lineage>
        <taxon>unclassified sequences</taxon>
        <taxon>metagenomes</taxon>
        <taxon>ecological metagenomes</taxon>
    </lineage>
</organism>
<accession>X1I5C7</accession>
<dbReference type="EMBL" id="BARU01017603">
    <property type="protein sequence ID" value="GAH61309.1"/>
    <property type="molecule type" value="Genomic_DNA"/>
</dbReference>
<gene>
    <name evidence="1" type="ORF">S03H2_29185</name>
</gene>
<sequence length="201" mass="22673">MAYPNQYPPTACISNQETGEILRFQFNPPEFTESIAVNYAKHTVPGLGYQLLQYINTNNNSITLAIYMSIIADKGEYEAPSPLMAEVWGDLKAFDLHKAKAFLQSLLYPVRGEAGGWRAPPTLLFVWPKVVRMTCVATALNFNHSRFSSENLETLALTAELTLESIRSKQLFSDFVRHQGSRTSVHHVRISKERSYAAPFE</sequence>